<proteinExistence type="predicted"/>
<name>Q20YX8_RHOPB</name>
<sequence length="96" mass="10245">MISDATVSADYTRGCDEPDVKACESAITFMTKRFGIPAPAARRLVCSRCGAEFACNLSSDCWCADESAKLPMPEDSGDGDCLCRDCLRKASATAVH</sequence>
<dbReference type="AlphaFoldDB" id="Q20YX8"/>
<evidence type="ECO:0008006" key="2">
    <source>
        <dbReference type="Google" id="ProtNLM"/>
    </source>
</evidence>
<dbReference type="KEGG" id="rpc:RPC_4132"/>
<dbReference type="STRING" id="316056.RPC_4132"/>
<dbReference type="EMBL" id="CP000301">
    <property type="protein sequence ID" value="ABD89658.1"/>
    <property type="molecule type" value="Genomic_DNA"/>
</dbReference>
<dbReference type="HOGENOM" id="CLU_2357867_0_0_5"/>
<organism evidence="1">
    <name type="scientific">Rhodopseudomonas palustris (strain BisB18)</name>
    <dbReference type="NCBI Taxonomy" id="316056"/>
    <lineage>
        <taxon>Bacteria</taxon>
        <taxon>Pseudomonadati</taxon>
        <taxon>Pseudomonadota</taxon>
        <taxon>Alphaproteobacteria</taxon>
        <taxon>Hyphomicrobiales</taxon>
        <taxon>Nitrobacteraceae</taxon>
        <taxon>Rhodopseudomonas</taxon>
    </lineage>
</organism>
<dbReference type="eggNOG" id="ENOG50314GF">
    <property type="taxonomic scope" value="Bacteria"/>
</dbReference>
<protein>
    <recommendedName>
        <fullName evidence="2">Cysteine-rich CWC family protein</fullName>
    </recommendedName>
</protein>
<gene>
    <name evidence="1" type="ordered locus">RPC_4132</name>
</gene>
<dbReference type="InterPro" id="IPR032720">
    <property type="entry name" value="Cys_rich_CWC"/>
</dbReference>
<accession>Q20YX8</accession>
<evidence type="ECO:0000313" key="1">
    <source>
        <dbReference type="EMBL" id="ABD89658.1"/>
    </source>
</evidence>
<dbReference type="Pfam" id="PF14375">
    <property type="entry name" value="Cys_rich_CWC"/>
    <property type="match status" value="1"/>
</dbReference>
<reference evidence="1" key="1">
    <citation type="submission" date="2006-03" db="EMBL/GenBank/DDBJ databases">
        <title>Complete sequence of Rhodopseudomonas palustris BisB18.</title>
        <authorList>
            <consortium name="US DOE Joint Genome Institute"/>
            <person name="Copeland A."/>
            <person name="Lucas S."/>
            <person name="Lapidus A."/>
            <person name="Barry K."/>
            <person name="Detter J.C."/>
            <person name="Glavina del Rio T."/>
            <person name="Hammon N."/>
            <person name="Israni S."/>
            <person name="Dalin E."/>
            <person name="Tice H."/>
            <person name="Pitluck S."/>
            <person name="Chain P."/>
            <person name="Malfatti S."/>
            <person name="Shin M."/>
            <person name="Vergez L."/>
            <person name="Schmutz J."/>
            <person name="Larimer F."/>
            <person name="Land M."/>
            <person name="Hauser L."/>
            <person name="Pelletier D.A."/>
            <person name="Kyrpides N."/>
            <person name="Anderson I."/>
            <person name="Oda Y."/>
            <person name="Harwood C.S."/>
            <person name="Richardson P."/>
        </authorList>
    </citation>
    <scope>NUCLEOTIDE SEQUENCE [LARGE SCALE GENOMIC DNA]</scope>
    <source>
        <strain evidence="1">BisB18</strain>
    </source>
</reference>